<reference evidence="2 3" key="1">
    <citation type="journal article" date="2015" name="Nature">
        <title>rRNA introns, odd ribosomes, and small enigmatic genomes across a large radiation of phyla.</title>
        <authorList>
            <person name="Brown C.T."/>
            <person name="Hug L.A."/>
            <person name="Thomas B.C."/>
            <person name="Sharon I."/>
            <person name="Castelle C.J."/>
            <person name="Singh A."/>
            <person name="Wilkins M.J."/>
            <person name="Williams K.H."/>
            <person name="Banfield J.F."/>
        </authorList>
    </citation>
    <scope>NUCLEOTIDE SEQUENCE [LARGE SCALE GENOMIC DNA]</scope>
</reference>
<evidence type="ECO:0000313" key="2">
    <source>
        <dbReference type="EMBL" id="KKW28598.1"/>
    </source>
</evidence>
<proteinExistence type="predicted"/>
<keyword evidence="1" id="KW-0472">Membrane</keyword>
<evidence type="ECO:0000313" key="3">
    <source>
        <dbReference type="Proteomes" id="UP000034846"/>
    </source>
</evidence>
<evidence type="ECO:0000256" key="1">
    <source>
        <dbReference type="SAM" id="Phobius"/>
    </source>
</evidence>
<protein>
    <submittedName>
        <fullName evidence="2">Uncharacterized protein</fullName>
    </submittedName>
</protein>
<dbReference type="EMBL" id="LCRD01000066">
    <property type="protein sequence ID" value="KKW28598.1"/>
    <property type="molecule type" value="Genomic_DNA"/>
</dbReference>
<dbReference type="Gene3D" id="2.40.128.110">
    <property type="entry name" value="Lipid/polyisoprenoid-binding, YceI-like"/>
    <property type="match status" value="1"/>
</dbReference>
<dbReference type="SUPFAM" id="SSF101874">
    <property type="entry name" value="YceI-like"/>
    <property type="match status" value="1"/>
</dbReference>
<comment type="caution">
    <text evidence="2">The sequence shown here is derived from an EMBL/GenBank/DDBJ whole genome shotgun (WGS) entry which is preliminary data.</text>
</comment>
<gene>
    <name evidence="2" type="ORF">UY72_C0066G0003</name>
</gene>
<sequence>MTSMQKNMLPYIVGALVLILVGYGLLRFMAQKSAENAQVVLDTAVGNQSDVPASSIEAGSYVVDVAASTMTWSGSKTLVENYVDAGTMQVKEGTIVVEGDTISQANFVFDMASIQATTMAKGGGLEVR</sequence>
<feature type="transmembrane region" description="Helical" evidence="1">
    <location>
        <begin position="12"/>
        <end position="30"/>
    </location>
</feature>
<keyword evidence="1" id="KW-0812">Transmembrane</keyword>
<organism evidence="2 3">
    <name type="scientific">Candidatus Uhrbacteria bacterium GW2011_GWD2_52_7</name>
    <dbReference type="NCBI Taxonomy" id="1618989"/>
    <lineage>
        <taxon>Bacteria</taxon>
        <taxon>Candidatus Uhriibacteriota</taxon>
    </lineage>
</organism>
<accession>A0A0G1XBC5</accession>
<name>A0A0G1XBC5_9BACT</name>
<keyword evidence="1" id="KW-1133">Transmembrane helix</keyword>
<dbReference type="InterPro" id="IPR036761">
    <property type="entry name" value="TTHA0802/YceI-like_sf"/>
</dbReference>
<dbReference type="AlphaFoldDB" id="A0A0G1XBC5"/>
<dbReference type="Proteomes" id="UP000034846">
    <property type="component" value="Unassembled WGS sequence"/>
</dbReference>